<dbReference type="InterPro" id="IPR000337">
    <property type="entry name" value="GPCR_3"/>
</dbReference>
<protein>
    <submittedName>
        <fullName evidence="14">Vomeronasal type-2 receptor 26-like</fullName>
    </submittedName>
</protein>
<feature type="transmembrane region" description="Helical" evidence="11">
    <location>
        <begin position="366"/>
        <end position="390"/>
    </location>
</feature>
<dbReference type="PROSITE" id="PS00981">
    <property type="entry name" value="G_PROTEIN_RECEP_F3_3"/>
    <property type="match status" value="1"/>
</dbReference>
<dbReference type="InterPro" id="IPR017978">
    <property type="entry name" value="GPCR_3_C"/>
</dbReference>
<feature type="transmembrane region" description="Helical" evidence="11">
    <location>
        <begin position="296"/>
        <end position="319"/>
    </location>
</feature>
<feature type="transmembrane region" description="Helical" evidence="11">
    <location>
        <begin position="453"/>
        <end position="478"/>
    </location>
</feature>
<dbReference type="Gene3D" id="2.10.50.30">
    <property type="entry name" value="GPCR, family 3, nine cysteines domain"/>
    <property type="match status" value="1"/>
</dbReference>
<evidence type="ECO:0000256" key="11">
    <source>
        <dbReference type="SAM" id="Phobius"/>
    </source>
</evidence>
<reference evidence="14" key="1">
    <citation type="submission" date="2025-08" db="UniProtKB">
        <authorList>
            <consortium name="RefSeq"/>
        </authorList>
    </citation>
    <scope>IDENTIFICATION</scope>
</reference>
<dbReference type="PANTHER" id="PTHR24061:SF599">
    <property type="entry name" value="G-PROTEIN COUPLED RECEPTORS FAMILY 3 PROFILE DOMAIN-CONTAINING PROTEIN"/>
    <property type="match status" value="1"/>
</dbReference>
<feature type="transmembrane region" description="Helical" evidence="11">
    <location>
        <begin position="411"/>
        <end position="433"/>
    </location>
</feature>
<dbReference type="GeneID" id="107111987"/>
<name>A0ABM1K490_GEKJA</name>
<keyword evidence="3 11" id="KW-0812">Transmembrane</keyword>
<evidence type="ECO:0000256" key="6">
    <source>
        <dbReference type="ARBA" id="ARBA00023040"/>
    </source>
</evidence>
<evidence type="ECO:0000256" key="7">
    <source>
        <dbReference type="ARBA" id="ARBA00023136"/>
    </source>
</evidence>
<evidence type="ECO:0000256" key="3">
    <source>
        <dbReference type="ARBA" id="ARBA00022692"/>
    </source>
</evidence>
<evidence type="ECO:0000313" key="13">
    <source>
        <dbReference type="Proteomes" id="UP000694871"/>
    </source>
</evidence>
<dbReference type="SUPFAM" id="SSF53822">
    <property type="entry name" value="Periplasmic binding protein-like I"/>
    <property type="match status" value="1"/>
</dbReference>
<dbReference type="CDD" id="cd15283">
    <property type="entry name" value="7tmC_V2R_pheromone"/>
    <property type="match status" value="1"/>
</dbReference>
<evidence type="ECO:0000256" key="4">
    <source>
        <dbReference type="ARBA" id="ARBA00022729"/>
    </source>
</evidence>
<evidence type="ECO:0000259" key="12">
    <source>
        <dbReference type="PROSITE" id="PS50259"/>
    </source>
</evidence>
<feature type="transmembrane region" description="Helical" evidence="11">
    <location>
        <begin position="334"/>
        <end position="354"/>
    </location>
</feature>
<dbReference type="PRINTS" id="PR01535">
    <property type="entry name" value="VOMERONASL2R"/>
</dbReference>
<keyword evidence="8" id="KW-0675">Receptor</keyword>
<proteinExistence type="predicted"/>
<keyword evidence="6" id="KW-0297">G-protein coupled receptor</keyword>
<dbReference type="Pfam" id="PF07562">
    <property type="entry name" value="NCD3G"/>
    <property type="match status" value="1"/>
</dbReference>
<dbReference type="InterPro" id="IPR011500">
    <property type="entry name" value="GPCR_3_9-Cys_dom"/>
</dbReference>
<keyword evidence="7 11" id="KW-0472">Membrane</keyword>
<dbReference type="PROSITE" id="PS50259">
    <property type="entry name" value="G_PROTEIN_RECEP_F3_4"/>
    <property type="match status" value="1"/>
</dbReference>
<accession>A0ABM1K490</accession>
<evidence type="ECO:0000256" key="1">
    <source>
        <dbReference type="ARBA" id="ARBA00004651"/>
    </source>
</evidence>
<keyword evidence="10" id="KW-0807">Transducer</keyword>
<dbReference type="RefSeq" id="XP_015268527.1">
    <property type="nucleotide sequence ID" value="XM_015413041.1"/>
</dbReference>
<evidence type="ECO:0000256" key="9">
    <source>
        <dbReference type="ARBA" id="ARBA00023180"/>
    </source>
</evidence>
<keyword evidence="9" id="KW-0325">Glycoprotein</keyword>
<gene>
    <name evidence="14" type="primary">LOC107111987</name>
</gene>
<feature type="domain" description="G-protein coupled receptors family 3 profile" evidence="12">
    <location>
        <begin position="296"/>
        <end position="551"/>
    </location>
</feature>
<dbReference type="PANTHER" id="PTHR24061">
    <property type="entry name" value="CALCIUM-SENSING RECEPTOR-RELATED"/>
    <property type="match status" value="1"/>
</dbReference>
<dbReference type="InterPro" id="IPR038550">
    <property type="entry name" value="GPCR_3_9-Cys_sf"/>
</dbReference>
<organism evidence="13 14">
    <name type="scientific">Gekko japonicus</name>
    <name type="common">Schlegel's Japanese gecko</name>
    <dbReference type="NCBI Taxonomy" id="146911"/>
    <lineage>
        <taxon>Eukaryota</taxon>
        <taxon>Metazoa</taxon>
        <taxon>Chordata</taxon>
        <taxon>Craniata</taxon>
        <taxon>Vertebrata</taxon>
        <taxon>Euteleostomi</taxon>
        <taxon>Lepidosauria</taxon>
        <taxon>Squamata</taxon>
        <taxon>Bifurcata</taxon>
        <taxon>Gekkota</taxon>
        <taxon>Gekkonidae</taxon>
        <taxon>Gekkoninae</taxon>
        <taxon>Gekko</taxon>
    </lineage>
</organism>
<dbReference type="InterPro" id="IPR001828">
    <property type="entry name" value="ANF_lig-bd_rcpt"/>
</dbReference>
<feature type="transmembrane region" description="Helical" evidence="11">
    <location>
        <begin position="490"/>
        <end position="510"/>
    </location>
</feature>
<feature type="transmembrane region" description="Helical" evidence="11">
    <location>
        <begin position="522"/>
        <end position="546"/>
    </location>
</feature>
<dbReference type="InterPro" id="IPR017979">
    <property type="entry name" value="GPCR_3_CS"/>
</dbReference>
<keyword evidence="2" id="KW-1003">Cell membrane</keyword>
<dbReference type="Pfam" id="PF01094">
    <property type="entry name" value="ANF_receptor"/>
    <property type="match status" value="1"/>
</dbReference>
<evidence type="ECO:0000256" key="5">
    <source>
        <dbReference type="ARBA" id="ARBA00022989"/>
    </source>
</evidence>
<dbReference type="InterPro" id="IPR000068">
    <property type="entry name" value="GPCR_3_Ca_sens_rcpt-rel"/>
</dbReference>
<dbReference type="Pfam" id="PF00003">
    <property type="entry name" value="7tm_3"/>
    <property type="match status" value="1"/>
</dbReference>
<evidence type="ECO:0000313" key="14">
    <source>
        <dbReference type="RefSeq" id="XP_015268527.1"/>
    </source>
</evidence>
<dbReference type="Gene3D" id="3.40.50.2300">
    <property type="match status" value="2"/>
</dbReference>
<evidence type="ECO:0000256" key="10">
    <source>
        <dbReference type="ARBA" id="ARBA00023224"/>
    </source>
</evidence>
<dbReference type="Proteomes" id="UP000694871">
    <property type="component" value="Unplaced"/>
</dbReference>
<dbReference type="InterPro" id="IPR028082">
    <property type="entry name" value="Peripla_BP_I"/>
</dbReference>
<dbReference type="InterPro" id="IPR004073">
    <property type="entry name" value="GPCR_3_vmron_rcpt_2"/>
</dbReference>
<comment type="subcellular location">
    <subcellularLocation>
        <location evidence="1">Cell membrane</location>
        <topology evidence="1">Multi-pass membrane protein</topology>
    </subcellularLocation>
</comment>
<keyword evidence="13" id="KW-1185">Reference proteome</keyword>
<keyword evidence="5 11" id="KW-1133">Transmembrane helix</keyword>
<evidence type="ECO:0000256" key="8">
    <source>
        <dbReference type="ARBA" id="ARBA00023170"/>
    </source>
</evidence>
<sequence>MTGQADITLSGFQKGFSYDWFQGALSFTIHSLDVLEFQKFLHNIKLNWEEGNGFLKDFWEQAFSCSFQHDQKPLEPNGSCTGEEQLEDITGPFFEMHMTGHSYSIYNAVYAVAHALHAMSPVLYNHRETLSEKRIDPEDLQPWQLHPFLQDISFNNSAGETVSFKKNKEQGTGFDTEHLIIFPNKSFQRVKVGRLDPGAVEGKQFVIRENMINWRTSSKALPLSVCNDHCYPGYHKQMKEGEKFCCYACVPCPEGKFSDRKDMADCTRCPEDQYPSNNQDQCIVKSKTFLSSEEPLGITSAVSAASISLTAAVMLGIFVKQRDTPIVKAYNRNITYTLLVSLLLCFLCPFLFLGEPSKVTCLFRQTAFTILFTVAVSSVLAKTIIVVGAFMVTKPGSSMRKWLGKKLTNCILLFCSFIQVAICTVWLATSPPFPDFDRQTLTREIVAECNEGSVVMFSIALGYLGLLSIISLIVAFLARNLPDCFNEAKFITFSMLIFCSVWVCFVPTYLSTKGKYLVAMEIFSILASGAGLLGCIFLPKCFIILLKPELNKKKLLICRKN</sequence>
<dbReference type="PRINTS" id="PR00248">
    <property type="entry name" value="GPCRMGR"/>
</dbReference>
<evidence type="ECO:0000256" key="2">
    <source>
        <dbReference type="ARBA" id="ARBA00022475"/>
    </source>
</evidence>
<keyword evidence="4" id="KW-0732">Signal</keyword>